<keyword evidence="2" id="KW-1185">Reference proteome</keyword>
<gene>
    <name evidence="1" type="ORF">H6G83_25310</name>
</gene>
<evidence type="ECO:0000313" key="2">
    <source>
        <dbReference type="Proteomes" id="UP000661112"/>
    </source>
</evidence>
<accession>A0ABR8DB79</accession>
<sequence>MELINNSTIAMSIGLHLLFQVHRLNLSEEIRFYLDVAQDLKFLCDWDLLDNKLILIYSEGTTKLLDPKSPITCEFLKGEVELFCKVISTHGNRFS</sequence>
<proteinExistence type="predicted"/>
<dbReference type="EMBL" id="JACJSG010000042">
    <property type="protein sequence ID" value="MBD2503884.1"/>
    <property type="molecule type" value="Genomic_DNA"/>
</dbReference>
<protein>
    <submittedName>
        <fullName evidence="1">Uncharacterized protein</fullName>
    </submittedName>
</protein>
<evidence type="ECO:0000313" key="1">
    <source>
        <dbReference type="EMBL" id="MBD2503884.1"/>
    </source>
</evidence>
<name>A0ABR8DB79_9NOST</name>
<organism evidence="1 2">
    <name type="scientific">Anabaena azotica FACHB-119</name>
    <dbReference type="NCBI Taxonomy" id="947527"/>
    <lineage>
        <taxon>Bacteria</taxon>
        <taxon>Bacillati</taxon>
        <taxon>Cyanobacteriota</taxon>
        <taxon>Cyanophyceae</taxon>
        <taxon>Nostocales</taxon>
        <taxon>Nostocaceae</taxon>
        <taxon>Anabaena</taxon>
        <taxon>Anabaena azotica</taxon>
    </lineage>
</organism>
<reference evidence="1 2" key="1">
    <citation type="journal article" date="2020" name="ISME J.">
        <title>Comparative genomics reveals insights into cyanobacterial evolution and habitat adaptation.</title>
        <authorList>
            <person name="Chen M.Y."/>
            <person name="Teng W.K."/>
            <person name="Zhao L."/>
            <person name="Hu C.X."/>
            <person name="Zhou Y.K."/>
            <person name="Han B.P."/>
            <person name="Song L.R."/>
            <person name="Shu W.S."/>
        </authorList>
    </citation>
    <scope>NUCLEOTIDE SEQUENCE [LARGE SCALE GENOMIC DNA]</scope>
    <source>
        <strain evidence="1 2">FACHB-119</strain>
    </source>
</reference>
<dbReference type="RefSeq" id="WP_190477104.1">
    <property type="nucleotide sequence ID" value="NZ_JACJSG010000042.1"/>
</dbReference>
<dbReference type="Proteomes" id="UP000661112">
    <property type="component" value="Unassembled WGS sequence"/>
</dbReference>
<comment type="caution">
    <text evidence="1">The sequence shown here is derived from an EMBL/GenBank/DDBJ whole genome shotgun (WGS) entry which is preliminary data.</text>
</comment>